<dbReference type="GO" id="GO:0016301">
    <property type="term" value="F:kinase activity"/>
    <property type="evidence" value="ECO:0007669"/>
    <property type="project" value="UniProtKB-KW"/>
</dbReference>
<feature type="compositionally biased region" description="Acidic residues" evidence="8">
    <location>
        <begin position="162"/>
        <end position="171"/>
    </location>
</feature>
<dbReference type="KEGG" id="fcy:FRACYDRAFT_264906"/>
<reference evidence="11 12" key="1">
    <citation type="submission" date="2016-09" db="EMBL/GenBank/DDBJ databases">
        <title>Extensive genetic diversity and differential bi-allelic expression allows diatom success in the polar Southern Ocean.</title>
        <authorList>
            <consortium name="DOE Joint Genome Institute"/>
            <person name="Mock T."/>
            <person name="Otillar R.P."/>
            <person name="Strauss J."/>
            <person name="Dupont C."/>
            <person name="Frickenhaus S."/>
            <person name="Maumus F."/>
            <person name="Mcmullan M."/>
            <person name="Sanges R."/>
            <person name="Schmutz J."/>
            <person name="Toseland A."/>
            <person name="Valas R."/>
            <person name="Veluchamy A."/>
            <person name="Ward B.J."/>
            <person name="Allen A."/>
            <person name="Barry K."/>
            <person name="Falciatore A."/>
            <person name="Ferrante M."/>
            <person name="Fortunato A.E."/>
            <person name="Gloeckner G."/>
            <person name="Gruber A."/>
            <person name="Hipkin R."/>
            <person name="Janech M."/>
            <person name="Kroth P."/>
            <person name="Leese F."/>
            <person name="Lindquist E."/>
            <person name="Lyon B.R."/>
            <person name="Martin J."/>
            <person name="Mayer C."/>
            <person name="Parker M."/>
            <person name="Quesneville H."/>
            <person name="Raymond J."/>
            <person name="Uhlig C."/>
            <person name="Valentin K.U."/>
            <person name="Worden A.Z."/>
            <person name="Armbrust E.V."/>
            <person name="Bowler C."/>
            <person name="Green B."/>
            <person name="Moulton V."/>
            <person name="Van Oosterhout C."/>
            <person name="Grigoriev I."/>
        </authorList>
    </citation>
    <scope>NUCLEOTIDE SEQUENCE [LARGE SCALE GENOMIC DNA]</scope>
    <source>
        <strain evidence="11 12">CCMP1102</strain>
    </source>
</reference>
<evidence type="ECO:0000256" key="3">
    <source>
        <dbReference type="ARBA" id="ARBA00022741"/>
    </source>
</evidence>
<evidence type="ECO:0000313" key="11">
    <source>
        <dbReference type="EMBL" id="OEU07626.1"/>
    </source>
</evidence>
<dbReference type="AlphaFoldDB" id="A0A1E7EPA9"/>
<evidence type="ECO:0000259" key="10">
    <source>
        <dbReference type="SMART" id="SM00382"/>
    </source>
</evidence>
<comment type="similarity">
    <text evidence="1 6">Belongs to the AAA ATPase family.</text>
</comment>
<dbReference type="InterPro" id="IPR003593">
    <property type="entry name" value="AAA+_ATPase"/>
</dbReference>
<keyword evidence="7" id="KW-0479">Metal-binding</keyword>
<keyword evidence="7" id="KW-0460">Magnesium</keyword>
<dbReference type="EMBL" id="KV784385">
    <property type="protein sequence ID" value="OEU07626.1"/>
    <property type="molecule type" value="Genomic_DNA"/>
</dbReference>
<feature type="signal peptide" evidence="9">
    <location>
        <begin position="1"/>
        <end position="19"/>
    </location>
</feature>
<evidence type="ECO:0000256" key="8">
    <source>
        <dbReference type="SAM" id="MobiDB-lite"/>
    </source>
</evidence>
<dbReference type="InterPro" id="IPR027417">
    <property type="entry name" value="P-loop_NTPase"/>
</dbReference>
<keyword evidence="11" id="KW-0418">Kinase</keyword>
<keyword evidence="3 6" id="KW-0547">Nucleotide-binding</keyword>
<dbReference type="PANTHER" id="PTHR23078:SF3">
    <property type="entry name" value="VESICLE-FUSING ATPASE"/>
    <property type="match status" value="1"/>
</dbReference>
<dbReference type="EC" id="3.6.4.6" evidence="7"/>
<comment type="catalytic activity">
    <reaction evidence="7">
        <text>ATP + H2O = ADP + phosphate + H(+)</text>
        <dbReference type="Rhea" id="RHEA:13065"/>
        <dbReference type="ChEBI" id="CHEBI:15377"/>
        <dbReference type="ChEBI" id="CHEBI:15378"/>
        <dbReference type="ChEBI" id="CHEBI:30616"/>
        <dbReference type="ChEBI" id="CHEBI:43474"/>
        <dbReference type="ChEBI" id="CHEBI:456216"/>
        <dbReference type="EC" id="3.6.4.6"/>
    </reaction>
</comment>
<feature type="region of interest" description="Disordered" evidence="8">
    <location>
        <begin position="584"/>
        <end position="654"/>
    </location>
</feature>
<dbReference type="GO" id="GO:0006891">
    <property type="term" value="P:intra-Golgi vesicle-mediated transport"/>
    <property type="evidence" value="ECO:0007669"/>
    <property type="project" value="TreeGrafter"/>
</dbReference>
<feature type="chain" id="PRO_5009192166" description="Vesicle-fusing ATPase" evidence="9">
    <location>
        <begin position="20"/>
        <end position="654"/>
    </location>
</feature>
<keyword evidence="11" id="KW-0808">Transferase</keyword>
<dbReference type="Gene3D" id="3.40.50.300">
    <property type="entry name" value="P-loop containing nucleotide triphosphate hydrolases"/>
    <property type="match status" value="1"/>
</dbReference>
<evidence type="ECO:0000256" key="1">
    <source>
        <dbReference type="ARBA" id="ARBA00006914"/>
    </source>
</evidence>
<comment type="subcellular location">
    <subcellularLocation>
        <location evidence="7">Cytoplasm</location>
    </subcellularLocation>
</comment>
<dbReference type="GO" id="GO:0043001">
    <property type="term" value="P:Golgi to plasma membrane protein transport"/>
    <property type="evidence" value="ECO:0007669"/>
    <property type="project" value="TreeGrafter"/>
</dbReference>
<protein>
    <recommendedName>
        <fullName evidence="7">Vesicle-fusing ATPase</fullName>
        <ecNumber evidence="7">3.6.4.6</ecNumber>
    </recommendedName>
</protein>
<comment type="cofactor">
    <cofactor evidence="7">
        <name>Mg(2+)</name>
        <dbReference type="ChEBI" id="CHEBI:18420"/>
    </cofactor>
    <text evidence="7">Binds 1 Mg(2+) ion per subunit.</text>
</comment>
<name>A0A1E7EPA9_9STRA</name>
<feature type="compositionally biased region" description="Low complexity" evidence="8">
    <location>
        <begin position="586"/>
        <end position="610"/>
    </location>
</feature>
<keyword evidence="2 7" id="KW-0813">Transport</keyword>
<evidence type="ECO:0000256" key="4">
    <source>
        <dbReference type="ARBA" id="ARBA00022840"/>
    </source>
</evidence>
<dbReference type="SUPFAM" id="SSF52540">
    <property type="entry name" value="P-loop containing nucleoside triphosphate hydrolases"/>
    <property type="match status" value="1"/>
</dbReference>
<dbReference type="GO" id="GO:0016887">
    <property type="term" value="F:ATP hydrolysis activity"/>
    <property type="evidence" value="ECO:0007669"/>
    <property type="project" value="InterPro"/>
</dbReference>
<dbReference type="PROSITE" id="PS00674">
    <property type="entry name" value="AAA"/>
    <property type="match status" value="1"/>
</dbReference>
<dbReference type="SMART" id="SM00382">
    <property type="entry name" value="AAA"/>
    <property type="match status" value="1"/>
</dbReference>
<comment type="function">
    <text evidence="7">Required for vesicle-mediated transport. Catalyzes the fusion of transport vesicles within the Golgi cisternae. Is also required for transport from the endoplasmic reticulum to the Golgi stack. Seems to function as a fusion protein required for the delivery of cargo proteins to all compartments of the Golgi stack independent of vesicle origin.</text>
</comment>
<keyword evidence="7" id="KW-0378">Hydrolase</keyword>
<keyword evidence="12" id="KW-1185">Reference proteome</keyword>
<dbReference type="GO" id="GO:0005795">
    <property type="term" value="C:Golgi stack"/>
    <property type="evidence" value="ECO:0007669"/>
    <property type="project" value="TreeGrafter"/>
</dbReference>
<feature type="compositionally biased region" description="Basic and acidic residues" evidence="8">
    <location>
        <begin position="91"/>
        <end position="124"/>
    </location>
</feature>
<accession>A0A1E7EPA9</accession>
<dbReference type="InParanoid" id="A0A1E7EPA9"/>
<evidence type="ECO:0000256" key="5">
    <source>
        <dbReference type="ARBA" id="ARBA00022927"/>
    </source>
</evidence>
<dbReference type="Gene3D" id="1.10.8.60">
    <property type="match status" value="1"/>
</dbReference>
<feature type="compositionally biased region" description="Low complexity" evidence="8">
    <location>
        <begin position="54"/>
        <end position="66"/>
    </location>
</feature>
<feature type="compositionally biased region" description="Acidic residues" evidence="8">
    <location>
        <begin position="192"/>
        <end position="208"/>
    </location>
</feature>
<feature type="compositionally biased region" description="Pro residues" evidence="8">
    <location>
        <begin position="645"/>
        <end position="654"/>
    </location>
</feature>
<dbReference type="OrthoDB" id="44807at2759"/>
<keyword evidence="4 6" id="KW-0067">ATP-binding</keyword>
<dbReference type="GO" id="GO:0035494">
    <property type="term" value="P:SNARE complex disassembly"/>
    <property type="evidence" value="ECO:0007669"/>
    <property type="project" value="InterPro"/>
</dbReference>
<keyword evidence="7" id="KW-0963">Cytoplasm</keyword>
<keyword evidence="9" id="KW-0732">Signal</keyword>
<dbReference type="FunFam" id="3.40.50.300:FF:000154">
    <property type="entry name" value="Vesicle-fusing ATPase 1"/>
    <property type="match status" value="1"/>
</dbReference>
<evidence type="ECO:0000313" key="12">
    <source>
        <dbReference type="Proteomes" id="UP000095751"/>
    </source>
</evidence>
<gene>
    <name evidence="11" type="primary">ACK1</name>
    <name evidence="11" type="ORF">FRACYDRAFT_264906</name>
</gene>
<keyword evidence="5 7" id="KW-0653">Protein transport</keyword>
<dbReference type="Pfam" id="PF00004">
    <property type="entry name" value="AAA"/>
    <property type="match status" value="1"/>
</dbReference>
<evidence type="ECO:0000256" key="6">
    <source>
        <dbReference type="RuleBase" id="RU003651"/>
    </source>
</evidence>
<feature type="compositionally biased region" description="Low complexity" evidence="8">
    <location>
        <begin position="77"/>
        <end position="90"/>
    </location>
</feature>
<organism evidence="11 12">
    <name type="scientific">Fragilariopsis cylindrus CCMP1102</name>
    <dbReference type="NCBI Taxonomy" id="635003"/>
    <lineage>
        <taxon>Eukaryota</taxon>
        <taxon>Sar</taxon>
        <taxon>Stramenopiles</taxon>
        <taxon>Ochrophyta</taxon>
        <taxon>Bacillariophyta</taxon>
        <taxon>Bacillariophyceae</taxon>
        <taxon>Bacillariophycidae</taxon>
        <taxon>Bacillariales</taxon>
        <taxon>Bacillariaceae</taxon>
        <taxon>Fragilariopsis</taxon>
    </lineage>
</organism>
<proteinExistence type="inferred from homology"/>
<dbReference type="Proteomes" id="UP000095751">
    <property type="component" value="Unassembled WGS sequence"/>
</dbReference>
<sequence>MTTKLPLLLLLRLLPLVGVVLVFLQSHQYRHTSSSTVVVQALLIQRQQRHRHVSLSSSSLSKQQQRTPLFLDNNNGSTASSSSSTSSSSTQKEKEQEWIENRKEMKNKQLEWERKLKGNKERKLLSQNNFSQNKEDVHRPGILKKKKKINSIQKEILNNNNDQEDDNDDYDKEDKTNNKDGNNINNKNKEEDNNDDNDEDDDMDDDDSTSTCTHFVSTDAVTFAQAHSAELIALTGSKFNGEALGVGGLEEVITEIKRRVWTPLAAPPSVLQELGVTPVRGVLLYGHSGCGKTLLARTIGKLFSPARPLTVVSGPQLMDKFVGSSEKNLRELFDNPPPVYDPYRISGGRGMDKAALHVILLDEFDAMARTRSGSESDGGAASVARDSVVNQILSKMDGVDLLEVPTLVIAMTNRPSLIDPALLRPGRFEVQIEVPPPSSRQQRISILNVHMTSMQQTGRLKVSDSPNNNNIIGGVNNNNNLLNKEDNDDRMEELVMTYHELLTYLSDRCEGYSGAQLSAIPRAAASRALERAVSLYSVDLDANKNGNKGRQEAVAMFDCVVTIEDLEYAVDDVGRSAATTLVLQNSSSSCSSSSSTTSTTNDSSSSSSSSKRQQQPGVIDSTDNDVVIVPNNGRKEIELEDEELLPPPHDTTKR</sequence>
<dbReference type="GO" id="GO:0005524">
    <property type="term" value="F:ATP binding"/>
    <property type="evidence" value="ECO:0007669"/>
    <property type="project" value="UniProtKB-UniRule"/>
</dbReference>
<evidence type="ECO:0000256" key="2">
    <source>
        <dbReference type="ARBA" id="ARBA00022448"/>
    </source>
</evidence>
<evidence type="ECO:0000256" key="9">
    <source>
        <dbReference type="SAM" id="SignalP"/>
    </source>
</evidence>
<dbReference type="InterPro" id="IPR003960">
    <property type="entry name" value="ATPase_AAA_CS"/>
</dbReference>
<feature type="domain" description="AAA+ ATPase" evidence="10">
    <location>
        <begin position="278"/>
        <end position="438"/>
    </location>
</feature>
<dbReference type="InterPro" id="IPR003959">
    <property type="entry name" value="ATPase_AAA_core"/>
</dbReference>
<dbReference type="PANTHER" id="PTHR23078">
    <property type="entry name" value="VESICULAR-FUSION PROTEIN NSF"/>
    <property type="match status" value="1"/>
</dbReference>
<feature type="region of interest" description="Disordered" evidence="8">
    <location>
        <begin position="53"/>
        <end position="211"/>
    </location>
</feature>
<keyword evidence="7" id="KW-0931">ER-Golgi transport</keyword>
<dbReference type="GO" id="GO:0046872">
    <property type="term" value="F:metal ion binding"/>
    <property type="evidence" value="ECO:0007669"/>
    <property type="project" value="UniProtKB-UniRule"/>
</dbReference>
<dbReference type="InterPro" id="IPR039812">
    <property type="entry name" value="Vesicle-fus_ATPase"/>
</dbReference>
<evidence type="ECO:0000256" key="7">
    <source>
        <dbReference type="RuleBase" id="RU367045"/>
    </source>
</evidence>